<name>A0ABP1RWL2_9HEXA</name>
<dbReference type="Proteomes" id="UP001642540">
    <property type="component" value="Unassembled WGS sequence"/>
</dbReference>
<feature type="compositionally biased region" description="Low complexity" evidence="1">
    <location>
        <begin position="91"/>
        <end position="101"/>
    </location>
</feature>
<evidence type="ECO:0000256" key="1">
    <source>
        <dbReference type="SAM" id="MobiDB-lite"/>
    </source>
</evidence>
<feature type="chain" id="PRO_5046105799" evidence="2">
    <location>
        <begin position="26"/>
        <end position="115"/>
    </location>
</feature>
<accession>A0ABP1RWL2</accession>
<feature type="region of interest" description="Disordered" evidence="1">
    <location>
        <begin position="91"/>
        <end position="115"/>
    </location>
</feature>
<comment type="caution">
    <text evidence="3">The sequence shown here is derived from an EMBL/GenBank/DDBJ whole genome shotgun (WGS) entry which is preliminary data.</text>
</comment>
<feature type="compositionally biased region" description="Polar residues" evidence="1">
    <location>
        <begin position="102"/>
        <end position="115"/>
    </location>
</feature>
<evidence type="ECO:0000313" key="4">
    <source>
        <dbReference type="Proteomes" id="UP001642540"/>
    </source>
</evidence>
<evidence type="ECO:0000256" key="2">
    <source>
        <dbReference type="SAM" id="SignalP"/>
    </source>
</evidence>
<keyword evidence="4" id="KW-1185">Reference proteome</keyword>
<gene>
    <name evidence="3" type="ORF">ODALV1_LOCUS26977</name>
</gene>
<protein>
    <submittedName>
        <fullName evidence="3">Uncharacterized protein</fullName>
    </submittedName>
</protein>
<feature type="signal peptide" evidence="2">
    <location>
        <begin position="1"/>
        <end position="25"/>
    </location>
</feature>
<evidence type="ECO:0000313" key="3">
    <source>
        <dbReference type="EMBL" id="CAL8137568.1"/>
    </source>
</evidence>
<proteinExistence type="predicted"/>
<reference evidence="3 4" key="1">
    <citation type="submission" date="2024-08" db="EMBL/GenBank/DDBJ databases">
        <authorList>
            <person name="Cucini C."/>
            <person name="Frati F."/>
        </authorList>
    </citation>
    <scope>NUCLEOTIDE SEQUENCE [LARGE SCALE GENOMIC DNA]</scope>
</reference>
<organism evidence="3 4">
    <name type="scientific">Orchesella dallaii</name>
    <dbReference type="NCBI Taxonomy" id="48710"/>
    <lineage>
        <taxon>Eukaryota</taxon>
        <taxon>Metazoa</taxon>
        <taxon>Ecdysozoa</taxon>
        <taxon>Arthropoda</taxon>
        <taxon>Hexapoda</taxon>
        <taxon>Collembola</taxon>
        <taxon>Entomobryomorpha</taxon>
        <taxon>Entomobryoidea</taxon>
        <taxon>Orchesellidae</taxon>
        <taxon>Orchesellinae</taxon>
        <taxon>Orchesella</taxon>
    </lineage>
</organism>
<sequence>MKSVLIAYSIALFAIVAFEINSSSSLCWGRKPTLSSSNSSCTNRTISLGLGLCQLRCIFCHPGQVSRQAGCITQNGTCLCLGRPGNGTVTTTLSPSNATTTRSTTLSSGNATATG</sequence>
<keyword evidence="2" id="KW-0732">Signal</keyword>
<dbReference type="EMBL" id="CAXLJM020000118">
    <property type="protein sequence ID" value="CAL8137568.1"/>
    <property type="molecule type" value="Genomic_DNA"/>
</dbReference>